<dbReference type="EMBL" id="JAPDFL010000001">
    <property type="protein sequence ID" value="MCW1934515.1"/>
    <property type="molecule type" value="Genomic_DNA"/>
</dbReference>
<dbReference type="Proteomes" id="UP001208938">
    <property type="component" value="Unassembled WGS sequence"/>
</dbReference>
<evidence type="ECO:0000313" key="3">
    <source>
        <dbReference type="Proteomes" id="UP001208938"/>
    </source>
</evidence>
<evidence type="ECO:0000256" key="1">
    <source>
        <dbReference type="SAM" id="Phobius"/>
    </source>
</evidence>
<proteinExistence type="predicted"/>
<keyword evidence="1" id="KW-0472">Membrane</keyword>
<sequence length="186" mass="20942">MNRKGNGSIFGWPLSKVEGVAHLVTAFGALLGAVGVILAVVQYFAAQEAERASHTLSLIDIWETRHYRDDFVALRESAMAFMASVPEEEQREARENETARANLWAQMRRHVFSVEDAERRFDRVVSFFSRLGLCIEARLCSRETALLFFDDSVSGFVSFFGPEIEGRQDAMQSYGSGMMLLYGARQ</sequence>
<name>A0ABT3H491_9RHOB</name>
<reference evidence="2 3" key="1">
    <citation type="submission" date="2022-10" db="EMBL/GenBank/DDBJ databases">
        <title>Pararhodobacter sp. nov., isolated from marine algae.</title>
        <authorList>
            <person name="Choi B.J."/>
            <person name="Kim J.M."/>
            <person name="Lee J.K."/>
            <person name="Choi D.G."/>
            <person name="Jeon C.O."/>
        </authorList>
    </citation>
    <scope>NUCLEOTIDE SEQUENCE [LARGE SCALE GENOMIC DNA]</scope>
    <source>
        <strain evidence="2 3">ZQ420</strain>
    </source>
</reference>
<organism evidence="2 3">
    <name type="scientific">Pararhodobacter zhoushanensis</name>
    <dbReference type="NCBI Taxonomy" id="2479545"/>
    <lineage>
        <taxon>Bacteria</taxon>
        <taxon>Pseudomonadati</taxon>
        <taxon>Pseudomonadota</taxon>
        <taxon>Alphaproteobacteria</taxon>
        <taxon>Rhodobacterales</taxon>
        <taxon>Paracoccaceae</taxon>
        <taxon>Pararhodobacter</taxon>
    </lineage>
</organism>
<evidence type="ECO:0008006" key="4">
    <source>
        <dbReference type="Google" id="ProtNLM"/>
    </source>
</evidence>
<feature type="transmembrane region" description="Helical" evidence="1">
    <location>
        <begin position="20"/>
        <end position="45"/>
    </location>
</feature>
<evidence type="ECO:0000313" key="2">
    <source>
        <dbReference type="EMBL" id="MCW1934515.1"/>
    </source>
</evidence>
<keyword evidence="1" id="KW-1133">Transmembrane helix</keyword>
<accession>A0ABT3H491</accession>
<gene>
    <name evidence="2" type="ORF">OKW52_20225</name>
</gene>
<keyword evidence="1" id="KW-0812">Transmembrane</keyword>
<comment type="caution">
    <text evidence="2">The sequence shown here is derived from an EMBL/GenBank/DDBJ whole genome shotgun (WGS) entry which is preliminary data.</text>
</comment>
<protein>
    <recommendedName>
        <fullName evidence="4">DUF4760 domain-containing protein</fullName>
    </recommendedName>
</protein>
<keyword evidence="3" id="KW-1185">Reference proteome</keyword>
<dbReference type="RefSeq" id="WP_264507301.1">
    <property type="nucleotide sequence ID" value="NZ_JAPDFL010000001.1"/>
</dbReference>